<dbReference type="RefSeq" id="WP_017053943.1">
    <property type="nucleotide sequence ID" value="NZ_AJYW02000063.1"/>
</dbReference>
<sequence>MYRRVLLISLVLSSFFSHAQEQDSIYDTPTKYDYLYATVSSGSLDSDIGENSNVTTWNLGGNGLVTEHWLVAVDYSARFVNLKSTDLRIDTLLAGGGYRFELTGDLDLVTVAQVGAIKAKETLESIDKTLYSESEFVYAGSLYLNYAFTEKTEGRLAAEFNRSDWIDENITRLEVNHYITPVIALGGFYTYRKANSHYSNEAGVSFRVLY</sequence>
<organism evidence="2 3">
    <name type="scientific">Vibrio genomosp. F6 str. FF-238</name>
    <dbReference type="NCBI Taxonomy" id="1191298"/>
    <lineage>
        <taxon>Bacteria</taxon>
        <taxon>Pseudomonadati</taxon>
        <taxon>Pseudomonadota</taxon>
        <taxon>Gammaproteobacteria</taxon>
        <taxon>Vibrionales</taxon>
        <taxon>Vibrionaceae</taxon>
        <taxon>Vibrio</taxon>
    </lineage>
</organism>
<evidence type="ECO:0000313" key="2">
    <source>
        <dbReference type="EMBL" id="OEE77994.1"/>
    </source>
</evidence>
<protein>
    <recommendedName>
        <fullName evidence="4">Porin family protein</fullName>
    </recommendedName>
</protein>
<dbReference type="Gene3D" id="2.40.160.20">
    <property type="match status" value="1"/>
</dbReference>
<evidence type="ECO:0000256" key="1">
    <source>
        <dbReference type="SAM" id="SignalP"/>
    </source>
</evidence>
<dbReference type="Proteomes" id="UP000094165">
    <property type="component" value="Unassembled WGS sequence"/>
</dbReference>
<reference evidence="2 3" key="1">
    <citation type="journal article" date="2012" name="Science">
        <title>Ecological populations of bacteria act as socially cohesive units of antibiotic production and resistance.</title>
        <authorList>
            <person name="Cordero O.X."/>
            <person name="Wildschutte H."/>
            <person name="Kirkup B."/>
            <person name="Proehl S."/>
            <person name="Ngo L."/>
            <person name="Hussain F."/>
            <person name="Le Roux F."/>
            <person name="Mincer T."/>
            <person name="Polz M.F."/>
        </authorList>
    </citation>
    <scope>NUCLEOTIDE SEQUENCE [LARGE SCALE GENOMIC DNA]</scope>
    <source>
        <strain evidence="2 3">FF-238</strain>
    </source>
</reference>
<keyword evidence="1" id="KW-0732">Signal</keyword>
<feature type="chain" id="PRO_5009173473" description="Porin family protein" evidence="1">
    <location>
        <begin position="20"/>
        <end position="210"/>
    </location>
</feature>
<feature type="signal peptide" evidence="1">
    <location>
        <begin position="1"/>
        <end position="19"/>
    </location>
</feature>
<dbReference type="InterPro" id="IPR011250">
    <property type="entry name" value="OMP/PagP_B-barrel"/>
</dbReference>
<proteinExistence type="predicted"/>
<evidence type="ECO:0008006" key="4">
    <source>
        <dbReference type="Google" id="ProtNLM"/>
    </source>
</evidence>
<evidence type="ECO:0000313" key="3">
    <source>
        <dbReference type="Proteomes" id="UP000094165"/>
    </source>
</evidence>
<comment type="caution">
    <text evidence="2">The sequence shown here is derived from an EMBL/GenBank/DDBJ whole genome shotgun (WGS) entry which is preliminary data.</text>
</comment>
<name>A0A1E5D377_9VIBR</name>
<dbReference type="AlphaFoldDB" id="A0A1E5D377"/>
<dbReference type="EMBL" id="AJYW02000063">
    <property type="protein sequence ID" value="OEE77994.1"/>
    <property type="molecule type" value="Genomic_DNA"/>
</dbReference>
<dbReference type="SUPFAM" id="SSF56925">
    <property type="entry name" value="OMPA-like"/>
    <property type="match status" value="1"/>
</dbReference>
<gene>
    <name evidence="2" type="ORF">A130_13870</name>
</gene>
<keyword evidence="3" id="KW-1185">Reference proteome</keyword>
<accession>A0A1E5D377</accession>